<comment type="caution">
    <text evidence="3">The sequence shown here is derived from an EMBL/GenBank/DDBJ whole genome shotgun (WGS) entry which is preliminary data.</text>
</comment>
<keyword evidence="1" id="KW-0472">Membrane</keyword>
<dbReference type="Proteomes" id="UP001165082">
    <property type="component" value="Unassembled WGS sequence"/>
</dbReference>
<feature type="chain" id="PRO_5040947127" evidence="2">
    <location>
        <begin position="23"/>
        <end position="219"/>
    </location>
</feature>
<dbReference type="InterPro" id="IPR052786">
    <property type="entry name" value="Spore_wall_assembly"/>
</dbReference>
<dbReference type="OrthoDB" id="10012223at2759"/>
<organism evidence="3 4">
    <name type="scientific">Triparma retinervis</name>
    <dbReference type="NCBI Taxonomy" id="2557542"/>
    <lineage>
        <taxon>Eukaryota</taxon>
        <taxon>Sar</taxon>
        <taxon>Stramenopiles</taxon>
        <taxon>Ochrophyta</taxon>
        <taxon>Bolidophyceae</taxon>
        <taxon>Parmales</taxon>
        <taxon>Triparmaceae</taxon>
        <taxon>Triparma</taxon>
    </lineage>
</organism>
<feature type="signal peptide" evidence="2">
    <location>
        <begin position="1"/>
        <end position="22"/>
    </location>
</feature>
<reference evidence="3" key="1">
    <citation type="submission" date="2022-07" db="EMBL/GenBank/DDBJ databases">
        <title>Genome analysis of Parmales, a sister group of diatoms, reveals the evolutionary specialization of diatoms from phago-mixotrophs to photoautotrophs.</title>
        <authorList>
            <person name="Ban H."/>
            <person name="Sato S."/>
            <person name="Yoshikawa S."/>
            <person name="Kazumasa Y."/>
            <person name="Nakamura Y."/>
            <person name="Ichinomiya M."/>
            <person name="Saitoh K."/>
            <person name="Sato N."/>
            <person name="Blanc-Mathieu R."/>
            <person name="Endo H."/>
            <person name="Kuwata A."/>
            <person name="Ogata H."/>
        </authorList>
    </citation>
    <scope>NUCLEOTIDE SEQUENCE</scope>
</reference>
<protein>
    <submittedName>
        <fullName evidence="3">Uncharacterized protein</fullName>
    </submittedName>
</protein>
<dbReference type="PANTHER" id="PTHR34292">
    <property type="entry name" value="OUTER SPORE WALL PROTEIN LDS1"/>
    <property type="match status" value="1"/>
</dbReference>
<dbReference type="EMBL" id="BRXZ01002220">
    <property type="protein sequence ID" value="GMH57362.1"/>
    <property type="molecule type" value="Genomic_DNA"/>
</dbReference>
<accession>A0A9W7DW98</accession>
<sequence length="219" mass="23224">MAIAVGVITLIILMATTLKSQASSFGGGEVGWVLAILAVLIESVIILFIICKLVLAKLQEDIFIAVLKDQGGWQAHFIAPTFMESMLCCFTPSLVLQIITLPLNVFPVVGTIAYLSINAVSCGWDLMAMYYDASGVASSAQRALVVGKGCSKMMPQKILSNPLFEFGAICLLLELVPVIGPTFFCLGNACGAALWAVDLEMEKKRGGLKGFGIGVGESI</sequence>
<name>A0A9W7DW98_9STRA</name>
<gene>
    <name evidence="3" type="ORF">TrRE_jg996</name>
</gene>
<keyword evidence="4" id="KW-1185">Reference proteome</keyword>
<evidence type="ECO:0000256" key="2">
    <source>
        <dbReference type="SAM" id="SignalP"/>
    </source>
</evidence>
<evidence type="ECO:0000313" key="4">
    <source>
        <dbReference type="Proteomes" id="UP001165082"/>
    </source>
</evidence>
<dbReference type="AlphaFoldDB" id="A0A9W7DW98"/>
<feature type="transmembrane region" description="Helical" evidence="1">
    <location>
        <begin position="32"/>
        <end position="56"/>
    </location>
</feature>
<evidence type="ECO:0000313" key="3">
    <source>
        <dbReference type="EMBL" id="GMH57362.1"/>
    </source>
</evidence>
<proteinExistence type="predicted"/>
<keyword evidence="1" id="KW-0812">Transmembrane</keyword>
<evidence type="ECO:0000256" key="1">
    <source>
        <dbReference type="SAM" id="Phobius"/>
    </source>
</evidence>
<keyword evidence="2" id="KW-0732">Signal</keyword>
<keyword evidence="1" id="KW-1133">Transmembrane helix</keyword>
<dbReference type="PANTHER" id="PTHR34292:SF2">
    <property type="entry name" value="OUTER SPORE WALL PROTEIN LDS1"/>
    <property type="match status" value="1"/>
</dbReference>